<protein>
    <submittedName>
        <fullName evidence="1">Uncharacterized protein</fullName>
    </submittedName>
</protein>
<dbReference type="AlphaFoldDB" id="A0A1D1V6Y9"/>
<sequence>MGPPVTGRHLVVRRVDRCDEPADWLHGTDGQQAFHLATHPQVSASLLLHLQRLAAPLLQRYRYQLLHHLFVALLDDRPPSRRRLHHRHALPRPDIANTCLHCQSRRRRLPSLGLTTVQMLDLRPKERESLGRKEVRNDERKGPKRIAVIKNNKINQSPTPNFLFL</sequence>
<evidence type="ECO:0000313" key="2">
    <source>
        <dbReference type="Proteomes" id="UP000186922"/>
    </source>
</evidence>
<evidence type="ECO:0000313" key="1">
    <source>
        <dbReference type="EMBL" id="GAU94268.1"/>
    </source>
</evidence>
<reference evidence="1 2" key="1">
    <citation type="journal article" date="2016" name="Nat. Commun.">
        <title>Extremotolerant tardigrade genome and improved radiotolerance of human cultured cells by tardigrade-unique protein.</title>
        <authorList>
            <person name="Hashimoto T."/>
            <person name="Horikawa D.D."/>
            <person name="Saito Y."/>
            <person name="Kuwahara H."/>
            <person name="Kozuka-Hata H."/>
            <person name="Shin-I T."/>
            <person name="Minakuchi Y."/>
            <person name="Ohishi K."/>
            <person name="Motoyama A."/>
            <person name="Aizu T."/>
            <person name="Enomoto A."/>
            <person name="Kondo K."/>
            <person name="Tanaka S."/>
            <person name="Hara Y."/>
            <person name="Koshikawa S."/>
            <person name="Sagara H."/>
            <person name="Miura T."/>
            <person name="Yokobori S."/>
            <person name="Miyagawa K."/>
            <person name="Suzuki Y."/>
            <person name="Kubo T."/>
            <person name="Oyama M."/>
            <person name="Kohara Y."/>
            <person name="Fujiyama A."/>
            <person name="Arakawa K."/>
            <person name="Katayama T."/>
            <person name="Toyoda A."/>
            <person name="Kunieda T."/>
        </authorList>
    </citation>
    <scope>NUCLEOTIDE SEQUENCE [LARGE SCALE GENOMIC DNA]</scope>
    <source>
        <strain evidence="1 2">YOKOZUNA-1</strain>
    </source>
</reference>
<organism evidence="1 2">
    <name type="scientific">Ramazzottius varieornatus</name>
    <name type="common">Water bear</name>
    <name type="synonym">Tardigrade</name>
    <dbReference type="NCBI Taxonomy" id="947166"/>
    <lineage>
        <taxon>Eukaryota</taxon>
        <taxon>Metazoa</taxon>
        <taxon>Ecdysozoa</taxon>
        <taxon>Tardigrada</taxon>
        <taxon>Eutardigrada</taxon>
        <taxon>Parachela</taxon>
        <taxon>Hypsibioidea</taxon>
        <taxon>Ramazzottiidae</taxon>
        <taxon>Ramazzottius</taxon>
    </lineage>
</organism>
<comment type="caution">
    <text evidence="1">The sequence shown here is derived from an EMBL/GenBank/DDBJ whole genome shotgun (WGS) entry which is preliminary data.</text>
</comment>
<accession>A0A1D1V6Y9</accession>
<dbReference type="Proteomes" id="UP000186922">
    <property type="component" value="Unassembled WGS sequence"/>
</dbReference>
<dbReference type="EMBL" id="BDGG01000002">
    <property type="protein sequence ID" value="GAU94268.1"/>
    <property type="molecule type" value="Genomic_DNA"/>
</dbReference>
<name>A0A1D1V6Y9_RAMVA</name>
<gene>
    <name evidence="1" type="primary">RvY_06075</name>
    <name evidence="1" type="synonym">RvY_06075.2</name>
    <name evidence="1" type="ORF">RvY_06075-2</name>
</gene>
<proteinExistence type="predicted"/>
<keyword evidence="2" id="KW-1185">Reference proteome</keyword>